<name>A0A7D4C2Z8_9SPHN</name>
<dbReference type="EMBL" id="CP053921">
    <property type="protein sequence ID" value="QKG70665.1"/>
    <property type="molecule type" value="Genomic_DNA"/>
</dbReference>
<reference evidence="1 2" key="1">
    <citation type="submission" date="2020-05" db="EMBL/GenBank/DDBJ databases">
        <title>Erythrobacter mangrovi sp. nov., isolated from rhizosphere soil of mangrove plant (Kandelia candel).</title>
        <authorList>
            <person name="Ye Y.H."/>
        </authorList>
    </citation>
    <scope>NUCLEOTIDE SEQUENCE [LARGE SCALE GENOMIC DNA]</scope>
    <source>
        <strain evidence="1 2">EB310</strain>
    </source>
</reference>
<gene>
    <name evidence="1" type="ORF">HQR01_04375</name>
</gene>
<dbReference type="RefSeq" id="WP_173212890.1">
    <property type="nucleotide sequence ID" value="NZ_CP053921.1"/>
</dbReference>
<accession>A0A7D4C2Z8</accession>
<keyword evidence="2" id="KW-1185">Reference proteome</keyword>
<protein>
    <submittedName>
        <fullName evidence="1">Uncharacterized protein</fullName>
    </submittedName>
</protein>
<evidence type="ECO:0000313" key="1">
    <source>
        <dbReference type="EMBL" id="QKG70665.1"/>
    </source>
</evidence>
<sequence>MPMTTMADRERELQCLLAKFAAHPEKAFTEERARAAVLRRMFAAQEKEGA</sequence>
<proteinExistence type="predicted"/>
<dbReference type="AlphaFoldDB" id="A0A7D4C2Z8"/>
<dbReference type="Proteomes" id="UP000504693">
    <property type="component" value="Chromosome"/>
</dbReference>
<organism evidence="1 2">
    <name type="scientific">Erythrobacter mangrovi</name>
    <dbReference type="NCBI Taxonomy" id="2739433"/>
    <lineage>
        <taxon>Bacteria</taxon>
        <taxon>Pseudomonadati</taxon>
        <taxon>Pseudomonadota</taxon>
        <taxon>Alphaproteobacteria</taxon>
        <taxon>Sphingomonadales</taxon>
        <taxon>Erythrobacteraceae</taxon>
        <taxon>Erythrobacter/Porphyrobacter group</taxon>
        <taxon>Erythrobacter</taxon>
    </lineage>
</organism>
<evidence type="ECO:0000313" key="2">
    <source>
        <dbReference type="Proteomes" id="UP000504693"/>
    </source>
</evidence>
<dbReference type="KEGG" id="emv:HQR01_04375"/>